<dbReference type="SUPFAM" id="SSF53474">
    <property type="entry name" value="alpha/beta-Hydrolases"/>
    <property type="match status" value="1"/>
</dbReference>
<sequence length="245" mass="25852">MRDEVIVVAEMPTIVLVHGAFADGASWSPVALRLQGAGFEVRVPAVSNRSLTADADYVSAFVSRIPGPVVLVGHSYGATVVGVAGRSDNVAAVVFVSGYVLDEGESAAEIHARFAPAPAVEFFREVAYPELGDGARRDISVDEREFAFLAAAGLPDDEADVLAVTQRPLDAAVLSEPAQAAAWRTTPAWGVIGLADRVVNPDALRWAYERAGARQILELDGPHLLMHTHPAEVAALIVRVAANLA</sequence>
<proteinExistence type="predicted"/>
<protein>
    <submittedName>
        <fullName evidence="2">Alpha/beta hydrolase</fullName>
    </submittedName>
</protein>
<dbReference type="InterPro" id="IPR029058">
    <property type="entry name" value="AB_hydrolase_fold"/>
</dbReference>
<dbReference type="PANTHER" id="PTHR37017:SF11">
    <property type="entry name" value="ESTERASE_LIPASE_THIOESTERASE DOMAIN-CONTAINING PROTEIN"/>
    <property type="match status" value="1"/>
</dbReference>
<dbReference type="EMBL" id="BAAARI010000017">
    <property type="protein sequence ID" value="GAA2586276.1"/>
    <property type="molecule type" value="Genomic_DNA"/>
</dbReference>
<dbReference type="RefSeq" id="WP_344230279.1">
    <property type="nucleotide sequence ID" value="NZ_BAAARI010000017.1"/>
</dbReference>
<keyword evidence="2" id="KW-0378">Hydrolase</keyword>
<feature type="domain" description="AB hydrolase-1" evidence="1">
    <location>
        <begin position="14"/>
        <end position="235"/>
    </location>
</feature>
<dbReference type="Gene3D" id="3.40.50.1820">
    <property type="entry name" value="alpha/beta hydrolase"/>
    <property type="match status" value="1"/>
</dbReference>
<dbReference type="InterPro" id="IPR000073">
    <property type="entry name" value="AB_hydrolase_1"/>
</dbReference>
<evidence type="ECO:0000313" key="2">
    <source>
        <dbReference type="EMBL" id="GAA2586276.1"/>
    </source>
</evidence>
<evidence type="ECO:0000313" key="3">
    <source>
        <dbReference type="Proteomes" id="UP001500274"/>
    </source>
</evidence>
<comment type="caution">
    <text evidence="2">The sequence shown here is derived from an EMBL/GenBank/DDBJ whole genome shotgun (WGS) entry which is preliminary data.</text>
</comment>
<accession>A0ABN3PME7</accession>
<dbReference type="PANTHER" id="PTHR37017">
    <property type="entry name" value="AB HYDROLASE-1 DOMAIN-CONTAINING PROTEIN-RELATED"/>
    <property type="match status" value="1"/>
</dbReference>
<name>A0ABN3PME7_9MICO</name>
<dbReference type="Proteomes" id="UP001500274">
    <property type="component" value="Unassembled WGS sequence"/>
</dbReference>
<gene>
    <name evidence="2" type="ORF">GCM10009862_26660</name>
</gene>
<organism evidence="2 3">
    <name type="scientific">Microbacterium binotii</name>
    <dbReference type="NCBI Taxonomy" id="462710"/>
    <lineage>
        <taxon>Bacteria</taxon>
        <taxon>Bacillati</taxon>
        <taxon>Actinomycetota</taxon>
        <taxon>Actinomycetes</taxon>
        <taxon>Micrococcales</taxon>
        <taxon>Microbacteriaceae</taxon>
        <taxon>Microbacterium</taxon>
    </lineage>
</organism>
<evidence type="ECO:0000259" key="1">
    <source>
        <dbReference type="Pfam" id="PF12697"/>
    </source>
</evidence>
<dbReference type="GO" id="GO:0016787">
    <property type="term" value="F:hydrolase activity"/>
    <property type="evidence" value="ECO:0007669"/>
    <property type="project" value="UniProtKB-KW"/>
</dbReference>
<keyword evidence="3" id="KW-1185">Reference proteome</keyword>
<dbReference type="Pfam" id="PF12697">
    <property type="entry name" value="Abhydrolase_6"/>
    <property type="match status" value="1"/>
</dbReference>
<dbReference type="InterPro" id="IPR052897">
    <property type="entry name" value="Sec-Metab_Biosynth_Hydrolase"/>
</dbReference>
<reference evidence="2 3" key="1">
    <citation type="journal article" date="2019" name="Int. J. Syst. Evol. Microbiol.">
        <title>The Global Catalogue of Microorganisms (GCM) 10K type strain sequencing project: providing services to taxonomists for standard genome sequencing and annotation.</title>
        <authorList>
            <consortium name="The Broad Institute Genomics Platform"/>
            <consortium name="The Broad Institute Genome Sequencing Center for Infectious Disease"/>
            <person name="Wu L."/>
            <person name="Ma J."/>
        </authorList>
    </citation>
    <scope>NUCLEOTIDE SEQUENCE [LARGE SCALE GENOMIC DNA]</scope>
    <source>
        <strain evidence="2 3">JCM 16365</strain>
    </source>
</reference>